<sequence>MTTRQSVMKRVPTGLVPAIALDGGGPIYQQLAEWFRRAIAEGRLRPGQRVPSTRALADELGVSRLPVLGAYEQLHAEGYLESFTGAGTCVAAAIALEAPAAPTRRPPRAPPTSVSPASRRVAARVAAMAAPPQSWLESQGAFRVGVPALDHFPHGVWSRLLSRHARNVGTDALVYGDTMGHAPLREAIAEYLATVRAVHADAGQILVTSGAQHGLQICAHALLDPGDRAWVEEPGYPGAHQALAAVDAVPVLVPVDADGLDVATGIRRAPTARLACVTPSHQFPLGATMSAARRIELLQWAARTGSWIVEDDYDSEYRYGSKPIAALQGLDADARVIYVGTFSKVLFPGLRLGYLVVPKDLLPAFRAARDALDTCSPMLPQRALHDFVREGHFARHIRRMRVLYAARRAALQAAIHRHLPGALQIVGAEAGMQLTALLPPEVDDVALSQRAARAGVSVRPLSPCYRGEAKRSGLILGYGSVDAHAIDEGVRRLRSCL</sequence>
<dbReference type="CDD" id="cd07377">
    <property type="entry name" value="WHTH_GntR"/>
    <property type="match status" value="1"/>
</dbReference>
<evidence type="ECO:0000256" key="2">
    <source>
        <dbReference type="ARBA" id="ARBA00022898"/>
    </source>
</evidence>
<dbReference type="Gene3D" id="3.40.640.10">
    <property type="entry name" value="Type I PLP-dependent aspartate aminotransferase-like (Major domain)"/>
    <property type="match status" value="1"/>
</dbReference>
<dbReference type="SUPFAM" id="SSF53383">
    <property type="entry name" value="PLP-dependent transferases"/>
    <property type="match status" value="1"/>
</dbReference>
<organism evidence="7 8">
    <name type="scientific">Rhodanobacter geophilus</name>
    <dbReference type="NCBI Taxonomy" id="3162488"/>
    <lineage>
        <taxon>Bacteria</taxon>
        <taxon>Pseudomonadati</taxon>
        <taxon>Pseudomonadota</taxon>
        <taxon>Gammaproteobacteria</taxon>
        <taxon>Lysobacterales</taxon>
        <taxon>Rhodanobacteraceae</taxon>
        <taxon>Rhodanobacter</taxon>
    </lineage>
</organism>
<protein>
    <submittedName>
        <fullName evidence="7">PLP-dependent aminotransferase family protein</fullName>
    </submittedName>
</protein>
<dbReference type="EMBL" id="JBFOHL010000003">
    <property type="protein sequence ID" value="MEW9623583.1"/>
    <property type="molecule type" value="Genomic_DNA"/>
</dbReference>
<evidence type="ECO:0000313" key="7">
    <source>
        <dbReference type="EMBL" id="MEW9623583.1"/>
    </source>
</evidence>
<dbReference type="InterPro" id="IPR015424">
    <property type="entry name" value="PyrdxlP-dep_Trfase"/>
</dbReference>
<keyword evidence="3" id="KW-0805">Transcription regulation</keyword>
<dbReference type="SMART" id="SM00345">
    <property type="entry name" value="HTH_GNTR"/>
    <property type="match status" value="1"/>
</dbReference>
<dbReference type="InterPro" id="IPR000524">
    <property type="entry name" value="Tscrpt_reg_HTH_GntR"/>
</dbReference>
<keyword evidence="7" id="KW-0808">Transferase</keyword>
<evidence type="ECO:0000256" key="1">
    <source>
        <dbReference type="ARBA" id="ARBA00005384"/>
    </source>
</evidence>
<dbReference type="RefSeq" id="WP_367843891.1">
    <property type="nucleotide sequence ID" value="NZ_JBFOHL010000003.1"/>
</dbReference>
<dbReference type="InterPro" id="IPR036390">
    <property type="entry name" value="WH_DNA-bd_sf"/>
</dbReference>
<evidence type="ECO:0000256" key="4">
    <source>
        <dbReference type="ARBA" id="ARBA00023125"/>
    </source>
</evidence>
<dbReference type="Proteomes" id="UP001556170">
    <property type="component" value="Unassembled WGS sequence"/>
</dbReference>
<gene>
    <name evidence="7" type="ORF">ABQJ56_05025</name>
</gene>
<dbReference type="CDD" id="cd00609">
    <property type="entry name" value="AAT_like"/>
    <property type="match status" value="1"/>
</dbReference>
<dbReference type="PANTHER" id="PTHR46577">
    <property type="entry name" value="HTH-TYPE TRANSCRIPTIONAL REGULATORY PROTEIN GABR"/>
    <property type="match status" value="1"/>
</dbReference>
<dbReference type="InterPro" id="IPR051446">
    <property type="entry name" value="HTH_trans_reg/aminotransferase"/>
</dbReference>
<dbReference type="InterPro" id="IPR036388">
    <property type="entry name" value="WH-like_DNA-bd_sf"/>
</dbReference>
<dbReference type="PANTHER" id="PTHR46577:SF1">
    <property type="entry name" value="HTH-TYPE TRANSCRIPTIONAL REGULATORY PROTEIN GABR"/>
    <property type="match status" value="1"/>
</dbReference>
<keyword evidence="8" id="KW-1185">Reference proteome</keyword>
<comment type="similarity">
    <text evidence="1">In the C-terminal section; belongs to the class-I pyridoxal-phosphate-dependent aminotransferase family.</text>
</comment>
<comment type="caution">
    <text evidence="7">The sequence shown here is derived from an EMBL/GenBank/DDBJ whole genome shotgun (WGS) entry which is preliminary data.</text>
</comment>
<evidence type="ECO:0000259" key="6">
    <source>
        <dbReference type="PROSITE" id="PS50949"/>
    </source>
</evidence>
<evidence type="ECO:0000313" key="8">
    <source>
        <dbReference type="Proteomes" id="UP001556170"/>
    </source>
</evidence>
<dbReference type="Gene3D" id="1.10.10.10">
    <property type="entry name" value="Winged helix-like DNA-binding domain superfamily/Winged helix DNA-binding domain"/>
    <property type="match status" value="1"/>
</dbReference>
<evidence type="ECO:0000256" key="3">
    <source>
        <dbReference type="ARBA" id="ARBA00023015"/>
    </source>
</evidence>
<proteinExistence type="inferred from homology"/>
<dbReference type="GO" id="GO:0008483">
    <property type="term" value="F:transaminase activity"/>
    <property type="evidence" value="ECO:0007669"/>
    <property type="project" value="UniProtKB-KW"/>
</dbReference>
<keyword evidence="7" id="KW-0032">Aminotransferase</keyword>
<dbReference type="Pfam" id="PF00155">
    <property type="entry name" value="Aminotran_1_2"/>
    <property type="match status" value="1"/>
</dbReference>
<dbReference type="PROSITE" id="PS50949">
    <property type="entry name" value="HTH_GNTR"/>
    <property type="match status" value="1"/>
</dbReference>
<accession>A0ABV3QLV3</accession>
<name>A0ABV3QLV3_9GAMM</name>
<keyword evidence="4" id="KW-0238">DNA-binding</keyword>
<dbReference type="InterPro" id="IPR004839">
    <property type="entry name" value="Aminotransferase_I/II_large"/>
</dbReference>
<keyword evidence="5" id="KW-0804">Transcription</keyword>
<dbReference type="Pfam" id="PF00392">
    <property type="entry name" value="GntR"/>
    <property type="match status" value="1"/>
</dbReference>
<keyword evidence="2" id="KW-0663">Pyridoxal phosphate</keyword>
<dbReference type="PRINTS" id="PR00035">
    <property type="entry name" value="HTHGNTR"/>
</dbReference>
<reference evidence="7 8" key="1">
    <citation type="submission" date="2024-06" db="EMBL/GenBank/DDBJ databases">
        <authorList>
            <person name="Woo H."/>
        </authorList>
    </citation>
    <scope>NUCLEOTIDE SEQUENCE [LARGE SCALE GENOMIC DNA]</scope>
    <source>
        <strain evidence="7 8">S2-g</strain>
    </source>
</reference>
<feature type="domain" description="HTH gntR-type" evidence="6">
    <location>
        <begin position="25"/>
        <end position="93"/>
    </location>
</feature>
<dbReference type="SUPFAM" id="SSF46785">
    <property type="entry name" value="Winged helix' DNA-binding domain"/>
    <property type="match status" value="1"/>
</dbReference>
<evidence type="ECO:0000256" key="5">
    <source>
        <dbReference type="ARBA" id="ARBA00023163"/>
    </source>
</evidence>
<dbReference type="InterPro" id="IPR015421">
    <property type="entry name" value="PyrdxlP-dep_Trfase_major"/>
</dbReference>